<reference evidence="3" key="1">
    <citation type="submission" date="2016-11" db="UniProtKB">
        <authorList>
            <consortium name="WormBaseParasite"/>
        </authorList>
    </citation>
    <scope>IDENTIFICATION</scope>
</reference>
<accession>A0A1I8FHU6</accession>
<keyword evidence="2" id="KW-1185">Reference proteome</keyword>
<evidence type="ECO:0000313" key="2">
    <source>
        <dbReference type="Proteomes" id="UP000095280"/>
    </source>
</evidence>
<proteinExistence type="predicted"/>
<dbReference type="GO" id="GO:0007165">
    <property type="term" value="P:signal transduction"/>
    <property type="evidence" value="ECO:0007669"/>
    <property type="project" value="InterPro"/>
</dbReference>
<organism evidence="2 3">
    <name type="scientific">Macrostomum lignano</name>
    <dbReference type="NCBI Taxonomy" id="282301"/>
    <lineage>
        <taxon>Eukaryota</taxon>
        <taxon>Metazoa</taxon>
        <taxon>Spiralia</taxon>
        <taxon>Lophotrochozoa</taxon>
        <taxon>Platyhelminthes</taxon>
        <taxon>Rhabditophora</taxon>
        <taxon>Macrostomorpha</taxon>
        <taxon>Macrostomida</taxon>
        <taxon>Macrostomidae</taxon>
        <taxon>Macrostomum</taxon>
    </lineage>
</organism>
<evidence type="ECO:0000313" key="3">
    <source>
        <dbReference type="WBParaSite" id="maker-unitig_35529-snap-gene-0.3-mRNA-1"/>
    </source>
</evidence>
<feature type="region of interest" description="Disordered" evidence="1">
    <location>
        <begin position="710"/>
        <end position="801"/>
    </location>
</feature>
<dbReference type="SUPFAM" id="SSF109604">
    <property type="entry name" value="HD-domain/PDEase-like"/>
    <property type="match status" value="1"/>
</dbReference>
<dbReference type="PANTHER" id="PTHR11347">
    <property type="entry name" value="CYCLIC NUCLEOTIDE PHOSPHODIESTERASE"/>
    <property type="match status" value="1"/>
</dbReference>
<name>A0A1I8FHU6_9PLAT</name>
<dbReference type="InterPro" id="IPR036971">
    <property type="entry name" value="PDEase_catalytic_dom_sf"/>
</dbReference>
<feature type="region of interest" description="Disordered" evidence="1">
    <location>
        <begin position="638"/>
        <end position="658"/>
    </location>
</feature>
<evidence type="ECO:0000256" key="1">
    <source>
        <dbReference type="SAM" id="MobiDB-lite"/>
    </source>
</evidence>
<dbReference type="GO" id="GO:0004114">
    <property type="term" value="F:3',5'-cyclic-nucleotide phosphodiesterase activity"/>
    <property type="evidence" value="ECO:0007669"/>
    <property type="project" value="InterPro"/>
</dbReference>
<dbReference type="Proteomes" id="UP000095280">
    <property type="component" value="Unplaced"/>
</dbReference>
<feature type="region of interest" description="Disordered" evidence="1">
    <location>
        <begin position="417"/>
        <end position="458"/>
    </location>
</feature>
<protein>
    <submittedName>
        <fullName evidence="3">PHD-type domain-containing protein</fullName>
    </submittedName>
</protein>
<dbReference type="WBParaSite" id="maker-unitig_35529-snap-gene-0.3-mRNA-1">
    <property type="protein sequence ID" value="maker-unitig_35529-snap-gene-0.3-mRNA-1"/>
    <property type="gene ID" value="maker-unitig_35529-snap-gene-0.3"/>
</dbReference>
<feature type="compositionally biased region" description="Basic residues" evidence="1">
    <location>
        <begin position="424"/>
        <end position="445"/>
    </location>
</feature>
<dbReference type="Gene3D" id="1.10.1300.10">
    <property type="entry name" value="3'5'-cyclic nucleotide phosphodiesterase, catalytic domain"/>
    <property type="match status" value="1"/>
</dbReference>
<feature type="compositionally biased region" description="Low complexity" evidence="1">
    <location>
        <begin position="740"/>
        <end position="773"/>
    </location>
</feature>
<feature type="compositionally biased region" description="Polar residues" evidence="1">
    <location>
        <begin position="710"/>
        <end position="719"/>
    </location>
</feature>
<sequence>RTSWPIMYNDASVLENFHHCAVAFKLLQEPNSNIPCASWRDGQRKQSSARWSSTWTMVETRRVAGGCLLKLDNYSEKMQIMQEHGALRRPQATRQSPCRCPPSGSTRVMEEFFQPGGDREKGARPAGQPHVLPGKTQRGEVAGCPFIDFIVHPLWEAWTRPSWCTGCLQLRLFSCFRFSSCAEQRLNLRASHCENPQPESESQIPAMPASRCSCCSSACCQPLSPPSACTKGRMVPNWRIAAQPEWRRLLRPGLPRCESWDRCRFELERKSVLAKVNEQRQAEAGQPAGLCAGSALWSGKCVEDLEGSHEMSFFCAAAARQPDGLCGCRRQHPPARPARLRGDIGRRVALLRMQRQWHYVNCASQDDLRDDDGCQDEAGARVALGAAYKRTLQLNGRSVSLEWRVHQVRSGDRLRAAGVTAGGRARKSQRKQRCKKWLTKSRKKASANLGADEDDSVLSSPSARAQLPECSAPECSAPRVLSSRAPECSAPRVLRAPPSAQLPECSVLSSPSAQLPSAQLPECSAPECQLLECSAPECSIQSSARRVRPRKSSVSACPHLKLTVAPLAALKISTCSKLKSKSETMRHFWGTQGGAGDEALAGRLGDRKLEIRASPQCLSSLSCSLPDKSPARSLSIVPQSPGFIPGPSPAGSRPTLDMAGRNAANRRSINQLSAQLTLSRIQLPDEAASEASFSIPSSAAWAGRKFSSGIRTRSLSKRPSSGMERGNSTVLKNGGVAANSTSRLSPSSCSTAKAAAMASSNSWSSSDSSVDSPSEIENLANFCPDTGSHKQPAKCGLPLRD</sequence>
<dbReference type="AlphaFoldDB" id="A0A1I8FHU6"/>